<feature type="domain" description="Sulfatase N-terminal" evidence="5">
    <location>
        <begin position="44"/>
        <end position="475"/>
    </location>
</feature>
<evidence type="ECO:0000313" key="6">
    <source>
        <dbReference type="EMBL" id="MDN3690465.1"/>
    </source>
</evidence>
<dbReference type="PROSITE" id="PS00149">
    <property type="entry name" value="SULFATASE_2"/>
    <property type="match status" value="1"/>
</dbReference>
<dbReference type="InterPro" id="IPR050738">
    <property type="entry name" value="Sulfatase"/>
</dbReference>
<keyword evidence="7" id="KW-1185">Reference proteome</keyword>
<gene>
    <name evidence="6" type="ORF">QWZ15_21780</name>
</gene>
<dbReference type="EMBL" id="JAUFQS010000047">
    <property type="protein sequence ID" value="MDN3690465.1"/>
    <property type="molecule type" value="Genomic_DNA"/>
</dbReference>
<keyword evidence="2" id="KW-0479">Metal-binding</keyword>
<dbReference type="GO" id="GO:0016787">
    <property type="term" value="F:hydrolase activity"/>
    <property type="evidence" value="ECO:0007669"/>
    <property type="project" value="UniProtKB-KW"/>
</dbReference>
<evidence type="ECO:0000256" key="2">
    <source>
        <dbReference type="ARBA" id="ARBA00022723"/>
    </source>
</evidence>
<evidence type="ECO:0000256" key="3">
    <source>
        <dbReference type="ARBA" id="ARBA00022801"/>
    </source>
</evidence>
<accession>A0ABT8CFH6</accession>
<dbReference type="SUPFAM" id="SSF53649">
    <property type="entry name" value="Alkaline phosphatase-like"/>
    <property type="match status" value="1"/>
</dbReference>
<sequence length="592" mass="67351">MPGKKIIIAFLFIGLVIRCHSPASEYSTNGQSERGTSNLQSARPNIIVILADDMGFSDLGSYGGEIATPELDSLANNGLRFSQFYNTARCCPTRASLLTGLYPSQTGMGFMTEDENLPGYRGEIGSQCVTMAEMLQPAGYRTYMSGKWHVARNLKDIDSLKYNWPLQRGFDKFYGTIIGAGSLWDPWTLTRNNTFITPFNDPEYSPEQKWYYTDAISDNATKYIEEHTWESEEDPFFMYVAYTSPHWPLHAPEDEIALQKGNYDQGMATIREKRYERLKSMGMIDENWPLSEPVAAWDTLQNQDWHARNMEVYAAMITRMDKGIGKIVDKLKEKGMLDNTLILFLQDNGGCAETLNWVQATNENNELSDLRAYPPMGSDELQTQMFPKQNREGFPVVVMGKNVMAGSDQTYHAYGPVWANVSNTPFREFKHWVNEGGVATPLIAHWPAVIRDRGQIRHQPGHLIDIMATVVDITGATYPSEFKGNAIVPMEGKSLKGVFANNEAIEREAIYFEHEGNRGLRKGKWKLVSKAYDNSGHFRKVNTLASDQWELYDMEKDRTETMDLAQKHPDRVRELSDLWQQWAKRTNAIPKQ</sequence>
<dbReference type="RefSeq" id="WP_163383048.1">
    <property type="nucleotide sequence ID" value="NZ_JAUFQS010000047.1"/>
</dbReference>
<keyword evidence="4" id="KW-0106">Calcium</keyword>
<keyword evidence="3 6" id="KW-0378">Hydrolase</keyword>
<dbReference type="Gene3D" id="3.30.1120.10">
    <property type="match status" value="1"/>
</dbReference>
<dbReference type="InterPro" id="IPR017850">
    <property type="entry name" value="Alkaline_phosphatase_core_sf"/>
</dbReference>
<name>A0ABT8CFH6_9BACT</name>
<evidence type="ECO:0000313" key="7">
    <source>
        <dbReference type="Proteomes" id="UP001236663"/>
    </source>
</evidence>
<dbReference type="PANTHER" id="PTHR42693">
    <property type="entry name" value="ARYLSULFATASE FAMILY MEMBER"/>
    <property type="match status" value="1"/>
</dbReference>
<reference evidence="7" key="1">
    <citation type="journal article" date="2019" name="Int. J. Syst. Evol. Microbiol.">
        <title>The Global Catalogue of Microorganisms (GCM) 10K type strain sequencing project: providing services to taxonomists for standard genome sequencing and annotation.</title>
        <authorList>
            <consortium name="The Broad Institute Genomics Platform"/>
            <consortium name="The Broad Institute Genome Sequencing Center for Infectious Disease"/>
            <person name="Wu L."/>
            <person name="Ma J."/>
        </authorList>
    </citation>
    <scope>NUCLEOTIDE SEQUENCE [LARGE SCALE GENOMIC DNA]</scope>
    <source>
        <strain evidence="7">CECT 7706</strain>
    </source>
</reference>
<dbReference type="InterPro" id="IPR024607">
    <property type="entry name" value="Sulfatase_CS"/>
</dbReference>
<proteinExistence type="inferred from homology"/>
<protein>
    <submittedName>
        <fullName evidence="6">Arylsulfatase</fullName>
        <ecNumber evidence="6">3.1.6.-</ecNumber>
    </submittedName>
</protein>
<comment type="caution">
    <text evidence="6">The sequence shown here is derived from an EMBL/GenBank/DDBJ whole genome shotgun (WGS) entry which is preliminary data.</text>
</comment>
<evidence type="ECO:0000256" key="4">
    <source>
        <dbReference type="ARBA" id="ARBA00022837"/>
    </source>
</evidence>
<dbReference type="CDD" id="cd16025">
    <property type="entry name" value="PAS_like"/>
    <property type="match status" value="1"/>
</dbReference>
<evidence type="ECO:0000256" key="1">
    <source>
        <dbReference type="ARBA" id="ARBA00008779"/>
    </source>
</evidence>
<dbReference type="Proteomes" id="UP001236663">
    <property type="component" value="Unassembled WGS sequence"/>
</dbReference>
<dbReference type="Gene3D" id="3.40.720.10">
    <property type="entry name" value="Alkaline Phosphatase, subunit A"/>
    <property type="match status" value="1"/>
</dbReference>
<dbReference type="Pfam" id="PF00884">
    <property type="entry name" value="Sulfatase"/>
    <property type="match status" value="1"/>
</dbReference>
<dbReference type="EC" id="3.1.6.-" evidence="6"/>
<organism evidence="6 7">
    <name type="scientific">Cyclobacterium jeungdonense</name>
    <dbReference type="NCBI Taxonomy" id="708087"/>
    <lineage>
        <taxon>Bacteria</taxon>
        <taxon>Pseudomonadati</taxon>
        <taxon>Bacteroidota</taxon>
        <taxon>Cytophagia</taxon>
        <taxon>Cytophagales</taxon>
        <taxon>Cyclobacteriaceae</taxon>
        <taxon>Cyclobacterium</taxon>
    </lineage>
</organism>
<dbReference type="PANTHER" id="PTHR42693:SF53">
    <property type="entry name" value="ENDO-4-O-SULFATASE"/>
    <property type="match status" value="1"/>
</dbReference>
<evidence type="ECO:0000259" key="5">
    <source>
        <dbReference type="Pfam" id="PF00884"/>
    </source>
</evidence>
<comment type="similarity">
    <text evidence="1">Belongs to the sulfatase family.</text>
</comment>
<dbReference type="InterPro" id="IPR000917">
    <property type="entry name" value="Sulfatase_N"/>
</dbReference>